<evidence type="ECO:0000256" key="2">
    <source>
        <dbReference type="ARBA" id="ARBA00022679"/>
    </source>
</evidence>
<evidence type="ECO:0000256" key="3">
    <source>
        <dbReference type="SAM" id="Phobius"/>
    </source>
</evidence>
<dbReference type="Gene3D" id="3.90.550.20">
    <property type="match status" value="1"/>
</dbReference>
<comment type="similarity">
    <text evidence="1">Belongs to the glycosyltransferase 32 family.</text>
</comment>
<evidence type="ECO:0000313" key="4">
    <source>
        <dbReference type="EMBL" id="PMD39061.1"/>
    </source>
</evidence>
<sequence>MHSASRKRLYVVLAVVFLLLLWLRSPIAVALSIFSLPITWNLSSSSFLISRHLDNFDLTFANYPTTRVSSLPENPDVVPPVLHHIALGHNPNAEQADWSIARNNCLAYHPGWEAHLWTDEKASAFVNEKYPLLKDMWDGYKYPIQRVDALRYLVLYEYGGVVLDMDLDCRRSLGPLRRFNFTAPAAHPVGFSNGFMMASKGHPFVGELVRNLPIYNWRWLGLPYPTVMFSTGCHYASTIHAQQKDRADLRILSGTRRNPNLHALNGDVETPLFHHLGASSWHSFDAFLIVSIGKAGSHLLWVFVGLGIFVLVGSWYALAQIRGVQASLSPFRRRYSEDGLKRPEEELIKCV</sequence>
<dbReference type="PANTHER" id="PTHR32385">
    <property type="entry name" value="MANNOSYL PHOSPHORYLINOSITOL CERAMIDE SYNTHASE"/>
    <property type="match status" value="1"/>
</dbReference>
<feature type="transmembrane region" description="Helical" evidence="3">
    <location>
        <begin position="299"/>
        <end position="318"/>
    </location>
</feature>
<dbReference type="EMBL" id="KZ613947">
    <property type="protein sequence ID" value="PMD39061.1"/>
    <property type="molecule type" value="Genomic_DNA"/>
</dbReference>
<dbReference type="SUPFAM" id="SSF53448">
    <property type="entry name" value="Nucleotide-diphospho-sugar transferases"/>
    <property type="match status" value="1"/>
</dbReference>
<proteinExistence type="inferred from homology"/>
<reference evidence="4 5" key="1">
    <citation type="submission" date="2016-04" db="EMBL/GenBank/DDBJ databases">
        <title>A degradative enzymes factory behind the ericoid mycorrhizal symbiosis.</title>
        <authorList>
            <consortium name="DOE Joint Genome Institute"/>
            <person name="Martino E."/>
            <person name="Morin E."/>
            <person name="Grelet G."/>
            <person name="Kuo A."/>
            <person name="Kohler A."/>
            <person name="Daghino S."/>
            <person name="Barry K."/>
            <person name="Choi C."/>
            <person name="Cichocki N."/>
            <person name="Clum A."/>
            <person name="Copeland A."/>
            <person name="Hainaut M."/>
            <person name="Haridas S."/>
            <person name="Labutti K."/>
            <person name="Lindquist E."/>
            <person name="Lipzen A."/>
            <person name="Khouja H.-R."/>
            <person name="Murat C."/>
            <person name="Ohm R."/>
            <person name="Olson A."/>
            <person name="Spatafora J."/>
            <person name="Veneault-Fourrey C."/>
            <person name="Henrissat B."/>
            <person name="Grigoriev I."/>
            <person name="Martin F."/>
            <person name="Perotto S."/>
        </authorList>
    </citation>
    <scope>NUCLEOTIDE SEQUENCE [LARGE SCALE GENOMIC DNA]</scope>
    <source>
        <strain evidence="4 5">F</strain>
    </source>
</reference>
<protein>
    <submittedName>
        <fullName evidence="4">Glycosyltransferase family 32 protein</fullName>
    </submittedName>
</protein>
<keyword evidence="3" id="KW-0472">Membrane</keyword>
<dbReference type="InterPro" id="IPR029044">
    <property type="entry name" value="Nucleotide-diphossugar_trans"/>
</dbReference>
<dbReference type="GO" id="GO:0051999">
    <property type="term" value="P:mannosyl-inositol phosphorylceramide biosynthetic process"/>
    <property type="evidence" value="ECO:0007669"/>
    <property type="project" value="TreeGrafter"/>
</dbReference>
<dbReference type="OrthoDB" id="3647at2759"/>
<organism evidence="4 5">
    <name type="scientific">Hyaloscypha variabilis (strain UAMH 11265 / GT02V1 / F)</name>
    <name type="common">Meliniomyces variabilis</name>
    <dbReference type="NCBI Taxonomy" id="1149755"/>
    <lineage>
        <taxon>Eukaryota</taxon>
        <taxon>Fungi</taxon>
        <taxon>Dikarya</taxon>
        <taxon>Ascomycota</taxon>
        <taxon>Pezizomycotina</taxon>
        <taxon>Leotiomycetes</taxon>
        <taxon>Helotiales</taxon>
        <taxon>Hyaloscyphaceae</taxon>
        <taxon>Hyaloscypha</taxon>
        <taxon>Hyaloscypha variabilis</taxon>
    </lineage>
</organism>
<dbReference type="Proteomes" id="UP000235786">
    <property type="component" value="Unassembled WGS sequence"/>
</dbReference>
<keyword evidence="3" id="KW-1133">Transmembrane helix</keyword>
<evidence type="ECO:0000256" key="1">
    <source>
        <dbReference type="ARBA" id="ARBA00009003"/>
    </source>
</evidence>
<name>A0A2J6RKN8_HYAVF</name>
<keyword evidence="2 4" id="KW-0808">Transferase</keyword>
<dbReference type="PANTHER" id="PTHR32385:SF15">
    <property type="entry name" value="INOSITOL PHOSPHOCERAMIDE MANNOSYLTRANSFERASE 1"/>
    <property type="match status" value="1"/>
</dbReference>
<gene>
    <name evidence="4" type="ORF">L207DRAFT_430075</name>
</gene>
<dbReference type="GO" id="GO:0016020">
    <property type="term" value="C:membrane"/>
    <property type="evidence" value="ECO:0007669"/>
    <property type="project" value="GOC"/>
</dbReference>
<accession>A0A2J6RKN8</accession>
<dbReference type="AlphaFoldDB" id="A0A2J6RKN8"/>
<keyword evidence="3" id="KW-0812">Transmembrane</keyword>
<dbReference type="STRING" id="1149755.A0A2J6RKN8"/>
<dbReference type="GO" id="GO:0000030">
    <property type="term" value="F:mannosyltransferase activity"/>
    <property type="evidence" value="ECO:0007669"/>
    <property type="project" value="TreeGrafter"/>
</dbReference>
<dbReference type="InterPro" id="IPR007577">
    <property type="entry name" value="GlycoTrfase_DXD_sugar-bd_CS"/>
</dbReference>
<dbReference type="InterPro" id="IPR051706">
    <property type="entry name" value="Glycosyltransferase_domain"/>
</dbReference>
<dbReference type="Pfam" id="PF04488">
    <property type="entry name" value="Gly_transf_sug"/>
    <property type="match status" value="1"/>
</dbReference>
<keyword evidence="5" id="KW-1185">Reference proteome</keyword>
<evidence type="ECO:0000313" key="5">
    <source>
        <dbReference type="Proteomes" id="UP000235786"/>
    </source>
</evidence>